<gene>
    <name evidence="2" type="ordered locus">Namu_4837</name>
</gene>
<keyword evidence="3" id="KW-1185">Reference proteome</keyword>
<dbReference type="EMBL" id="CP001737">
    <property type="protein sequence ID" value="ACV81112.1"/>
    <property type="molecule type" value="Genomic_DNA"/>
</dbReference>
<sequence>MSTLDDWIGQACAALDLPADLIPTDRRDALLDLTRDVAHGVARIAGPLTCYLVGVAVGRGADPEQALATLTALTGTVEQTKE</sequence>
<evidence type="ECO:0000313" key="3">
    <source>
        <dbReference type="Proteomes" id="UP000002218"/>
    </source>
</evidence>
<name>C8X914_NAKMY</name>
<proteinExistence type="predicted"/>
<dbReference type="Proteomes" id="UP000002218">
    <property type="component" value="Chromosome"/>
</dbReference>
<dbReference type="Pfam" id="PF20058">
    <property type="entry name" value="DUF6457"/>
    <property type="match status" value="1"/>
</dbReference>
<dbReference type="InParanoid" id="C8X914"/>
<evidence type="ECO:0000313" key="2">
    <source>
        <dbReference type="EMBL" id="ACV81112.1"/>
    </source>
</evidence>
<dbReference type="InterPro" id="IPR045598">
    <property type="entry name" value="DUF6457"/>
</dbReference>
<dbReference type="HOGENOM" id="CLU_154370_3_0_11"/>
<dbReference type="AlphaFoldDB" id="C8X914"/>
<organism evidence="2 3">
    <name type="scientific">Nakamurella multipartita (strain ATCC 700099 / DSM 44233 / CIP 104796 / JCM 9543 / NBRC 105858 / Y-104)</name>
    <name type="common">Microsphaera multipartita</name>
    <dbReference type="NCBI Taxonomy" id="479431"/>
    <lineage>
        <taxon>Bacteria</taxon>
        <taxon>Bacillati</taxon>
        <taxon>Actinomycetota</taxon>
        <taxon>Actinomycetes</taxon>
        <taxon>Nakamurellales</taxon>
        <taxon>Nakamurellaceae</taxon>
        <taxon>Nakamurella</taxon>
    </lineage>
</organism>
<dbReference type="STRING" id="479431.Namu_4837"/>
<reference evidence="2 3" key="2">
    <citation type="journal article" date="2010" name="Stand. Genomic Sci.">
        <title>Complete genome sequence of Nakamurella multipartita type strain (Y-104).</title>
        <authorList>
            <person name="Tice H."/>
            <person name="Mayilraj S."/>
            <person name="Sims D."/>
            <person name="Lapidus A."/>
            <person name="Nolan M."/>
            <person name="Lucas S."/>
            <person name="Glavina Del Rio T."/>
            <person name="Copeland A."/>
            <person name="Cheng J.F."/>
            <person name="Meincke L."/>
            <person name="Bruce D."/>
            <person name="Goodwin L."/>
            <person name="Pitluck S."/>
            <person name="Ivanova N."/>
            <person name="Mavromatis K."/>
            <person name="Ovchinnikova G."/>
            <person name="Pati A."/>
            <person name="Chen A."/>
            <person name="Palaniappan K."/>
            <person name="Land M."/>
            <person name="Hauser L."/>
            <person name="Chang Y.J."/>
            <person name="Jeffries C.D."/>
            <person name="Detter J.C."/>
            <person name="Brettin T."/>
            <person name="Rohde M."/>
            <person name="Goker M."/>
            <person name="Bristow J."/>
            <person name="Eisen J.A."/>
            <person name="Markowitz V."/>
            <person name="Hugenholtz P."/>
            <person name="Kyrpides N.C."/>
            <person name="Klenk H.P."/>
            <person name="Chen F."/>
        </authorList>
    </citation>
    <scope>NUCLEOTIDE SEQUENCE [LARGE SCALE GENOMIC DNA]</scope>
    <source>
        <strain evidence="3">ATCC 700099 / DSM 44233 / CIP 104796 / JCM 9543 / NBRC 105858 / Y-104</strain>
    </source>
</reference>
<dbReference type="RefSeq" id="WP_015749923.1">
    <property type="nucleotide sequence ID" value="NC_013235.1"/>
</dbReference>
<evidence type="ECO:0000259" key="1">
    <source>
        <dbReference type="Pfam" id="PF20058"/>
    </source>
</evidence>
<reference evidence="3" key="1">
    <citation type="submission" date="2009-09" db="EMBL/GenBank/DDBJ databases">
        <title>The complete genome of Nakamurella multipartita DSM 44233.</title>
        <authorList>
            <consortium name="US DOE Joint Genome Institute (JGI-PGF)"/>
            <person name="Lucas S."/>
            <person name="Copeland A."/>
            <person name="Lapidus A."/>
            <person name="Glavina del Rio T."/>
            <person name="Dalin E."/>
            <person name="Tice H."/>
            <person name="Bruce D."/>
            <person name="Goodwin L."/>
            <person name="Pitluck S."/>
            <person name="Kyrpides N."/>
            <person name="Mavromatis K."/>
            <person name="Ivanova N."/>
            <person name="Ovchinnikova G."/>
            <person name="Sims D."/>
            <person name="Meincke L."/>
            <person name="Brettin T."/>
            <person name="Detter J.C."/>
            <person name="Han C."/>
            <person name="Larimer F."/>
            <person name="Land M."/>
            <person name="Hauser L."/>
            <person name="Markowitz V."/>
            <person name="Cheng J.-F."/>
            <person name="Hugenholtz P."/>
            <person name="Woyke T."/>
            <person name="Wu D."/>
            <person name="Klenk H.-P."/>
            <person name="Eisen J.A."/>
        </authorList>
    </citation>
    <scope>NUCLEOTIDE SEQUENCE [LARGE SCALE GENOMIC DNA]</scope>
    <source>
        <strain evidence="3">ATCC 700099 / DSM 44233 / CIP 104796 / JCM 9543 / NBRC 105858 / Y-104</strain>
    </source>
</reference>
<protein>
    <recommendedName>
        <fullName evidence="1">DUF6457 domain-containing protein</fullName>
    </recommendedName>
</protein>
<accession>C8X914</accession>
<dbReference type="eggNOG" id="COG0746">
    <property type="taxonomic scope" value="Bacteria"/>
</dbReference>
<feature type="domain" description="DUF6457" evidence="1">
    <location>
        <begin position="2"/>
        <end position="79"/>
    </location>
</feature>
<dbReference type="KEGG" id="nml:Namu_4837"/>